<evidence type="ECO:0000313" key="5">
    <source>
        <dbReference type="Proteomes" id="UP000277300"/>
    </source>
</evidence>
<dbReference type="OrthoDB" id="957735at2759"/>
<keyword evidence="1" id="KW-0175">Coiled coil</keyword>
<dbReference type="SMART" id="SM00028">
    <property type="entry name" value="TPR"/>
    <property type="match status" value="2"/>
</dbReference>
<dbReference type="InterPro" id="IPR019734">
    <property type="entry name" value="TPR_rpt"/>
</dbReference>
<dbReference type="EMBL" id="MBAD02001693">
    <property type="protein sequence ID" value="RLN52433.1"/>
    <property type="molecule type" value="Genomic_DNA"/>
</dbReference>
<dbReference type="EMBL" id="MBDO02000222">
    <property type="protein sequence ID" value="RLN59472.1"/>
    <property type="molecule type" value="Genomic_DNA"/>
</dbReference>
<dbReference type="SUPFAM" id="SSF48452">
    <property type="entry name" value="TPR-like"/>
    <property type="match status" value="1"/>
</dbReference>
<sequence length="260" mass="28998">MNRCVARGGKSSRTSSISDDEELRKDQASLSSNKCFSDDEYFSGEEEEALANLITTSSRQGRESVRAHKAGIAGIGAVSEKTKPASTTANYQLTKRDRDIMRRMSELEARVLQCQKELPGLLEKYRASTKRAETAKKELRETKARVHRYQKAHSTVARAIRTGRLYMQQKEYMAAILELARATGIEKSNATLWYMLAECRLKISQPAAAEEACMMSLKLQPSGAGVALLGRILQERGRHDEAIQCYLSALGRNEESADDE</sequence>
<feature type="coiled-coil region" evidence="1">
    <location>
        <begin position="122"/>
        <end position="152"/>
    </location>
</feature>
<evidence type="ECO:0000313" key="4">
    <source>
        <dbReference type="EMBL" id="RLN59472.1"/>
    </source>
</evidence>
<reference evidence="5 6" key="1">
    <citation type="submission" date="2018-07" db="EMBL/GenBank/DDBJ databases">
        <title>Genome sequencing of oomycete isolates from Chile give support for New Zealand origin for Phytophthora kernoviae and make available the first Nothophytophthora sp. genome.</title>
        <authorList>
            <person name="Studholme D.J."/>
            <person name="Sanfuentes E."/>
            <person name="Panda P."/>
            <person name="Hill R."/>
            <person name="Sambles C."/>
            <person name="Grant M."/>
            <person name="Williams N.M."/>
            <person name="Mcdougal R.L."/>
        </authorList>
    </citation>
    <scope>NUCLEOTIDE SEQUENCE [LARGE SCALE GENOMIC DNA]</scope>
    <source>
        <strain evidence="4">Chile6</strain>
        <strain evidence="3">Chile7</strain>
    </source>
</reference>
<gene>
    <name evidence="3" type="ORF">BBJ29_007203</name>
    <name evidence="4" type="ORF">BBP00_00006485</name>
</gene>
<feature type="region of interest" description="Disordered" evidence="2">
    <location>
        <begin position="1"/>
        <end position="29"/>
    </location>
</feature>
<accession>A0A3F2RKY6</accession>
<evidence type="ECO:0000256" key="1">
    <source>
        <dbReference type="SAM" id="Coils"/>
    </source>
</evidence>
<dbReference type="Gene3D" id="1.25.40.10">
    <property type="entry name" value="Tetratricopeptide repeat domain"/>
    <property type="match status" value="1"/>
</dbReference>
<dbReference type="AlphaFoldDB" id="A0A3F2RKY6"/>
<name>A0A3F2RKY6_9STRA</name>
<proteinExistence type="predicted"/>
<evidence type="ECO:0000313" key="3">
    <source>
        <dbReference type="EMBL" id="RLN52433.1"/>
    </source>
</evidence>
<evidence type="ECO:0000313" key="6">
    <source>
        <dbReference type="Proteomes" id="UP000284657"/>
    </source>
</evidence>
<dbReference type="Proteomes" id="UP000284657">
    <property type="component" value="Unassembled WGS sequence"/>
</dbReference>
<comment type="caution">
    <text evidence="4">The sequence shown here is derived from an EMBL/GenBank/DDBJ whole genome shotgun (WGS) entry which is preliminary data.</text>
</comment>
<protein>
    <submittedName>
        <fullName evidence="4">Uncharacterized protein</fullName>
    </submittedName>
</protein>
<organism evidence="4 5">
    <name type="scientific">Phytophthora kernoviae</name>
    <dbReference type="NCBI Taxonomy" id="325452"/>
    <lineage>
        <taxon>Eukaryota</taxon>
        <taxon>Sar</taxon>
        <taxon>Stramenopiles</taxon>
        <taxon>Oomycota</taxon>
        <taxon>Peronosporomycetes</taxon>
        <taxon>Peronosporales</taxon>
        <taxon>Peronosporaceae</taxon>
        <taxon>Phytophthora</taxon>
    </lineage>
</organism>
<dbReference type="Proteomes" id="UP000277300">
    <property type="component" value="Unassembled WGS sequence"/>
</dbReference>
<dbReference type="Pfam" id="PF13181">
    <property type="entry name" value="TPR_8"/>
    <property type="match status" value="1"/>
</dbReference>
<evidence type="ECO:0000256" key="2">
    <source>
        <dbReference type="SAM" id="MobiDB-lite"/>
    </source>
</evidence>
<dbReference type="InterPro" id="IPR011990">
    <property type="entry name" value="TPR-like_helical_dom_sf"/>
</dbReference>